<dbReference type="GO" id="GO:0032259">
    <property type="term" value="P:methylation"/>
    <property type="evidence" value="ECO:0007669"/>
    <property type="project" value="UniProtKB-KW"/>
</dbReference>
<dbReference type="AlphaFoldDB" id="A0A829G7C2"/>
<sequence>MDAPYPNMQDLPDLPSESGNDQPIWQALAKKIPQLLIAVFSS</sequence>
<keyword evidence="2" id="KW-0808">Transferase</keyword>
<feature type="region of interest" description="Disordered" evidence="1">
    <location>
        <begin position="1"/>
        <end position="20"/>
    </location>
</feature>
<feature type="non-terminal residue" evidence="2">
    <location>
        <position position="42"/>
    </location>
</feature>
<gene>
    <name evidence="2" type="ORF">Lpp123_16223</name>
</gene>
<reference evidence="2 3" key="1">
    <citation type="journal article" date="2013" name="PLoS ONE">
        <title>Lactobacillus paracasei comparative genomics: towards species pan-genome definition and exploitation of diversity.</title>
        <authorList>
            <person name="Smokvina T."/>
            <person name="Wels M."/>
            <person name="Polka J."/>
            <person name="Chervaux C."/>
            <person name="Brisse S."/>
            <person name="Boekhorst J."/>
            <person name="van Hylckama Vlieg J.E."/>
            <person name="Siezen R.J."/>
        </authorList>
    </citation>
    <scope>NUCLEOTIDE SEQUENCE [LARGE SCALE GENOMIC DNA]</scope>
    <source>
        <strain evidence="2 3">Lpp123</strain>
    </source>
</reference>
<dbReference type="EMBL" id="ANJW01000948">
    <property type="protein sequence ID" value="EPC48868.1"/>
    <property type="molecule type" value="Genomic_DNA"/>
</dbReference>
<evidence type="ECO:0000313" key="2">
    <source>
        <dbReference type="EMBL" id="EPC48868.1"/>
    </source>
</evidence>
<dbReference type="GO" id="GO:0008168">
    <property type="term" value="F:methyltransferase activity"/>
    <property type="evidence" value="ECO:0007669"/>
    <property type="project" value="UniProtKB-KW"/>
</dbReference>
<organism evidence="2 3">
    <name type="scientific">Lacticaseibacillus paracasei subsp. paracasei Lpp123</name>
    <dbReference type="NCBI Taxonomy" id="1256201"/>
    <lineage>
        <taxon>Bacteria</taxon>
        <taxon>Bacillati</taxon>
        <taxon>Bacillota</taxon>
        <taxon>Bacilli</taxon>
        <taxon>Lactobacillales</taxon>
        <taxon>Lactobacillaceae</taxon>
        <taxon>Lacticaseibacillus</taxon>
    </lineage>
</organism>
<proteinExistence type="predicted"/>
<evidence type="ECO:0000256" key="1">
    <source>
        <dbReference type="SAM" id="MobiDB-lite"/>
    </source>
</evidence>
<protein>
    <submittedName>
        <fullName evidence="2">UbiE/COQ5 family methyltransferase</fullName>
    </submittedName>
</protein>
<dbReference type="Proteomes" id="UP000014316">
    <property type="component" value="Unassembled WGS sequence"/>
</dbReference>
<keyword evidence="2" id="KW-0489">Methyltransferase</keyword>
<accession>A0A829G7C2</accession>
<name>A0A829G7C2_LACPA</name>
<evidence type="ECO:0000313" key="3">
    <source>
        <dbReference type="Proteomes" id="UP000014316"/>
    </source>
</evidence>
<comment type="caution">
    <text evidence="2">The sequence shown here is derived from an EMBL/GenBank/DDBJ whole genome shotgun (WGS) entry which is preliminary data.</text>
</comment>